<evidence type="ECO:0000313" key="5">
    <source>
        <dbReference type="EMBL" id="KAG6790928.1"/>
    </source>
</evidence>
<organism evidence="5 6">
    <name type="scientific">Populus tomentosa</name>
    <name type="common">Chinese white poplar</name>
    <dbReference type="NCBI Taxonomy" id="118781"/>
    <lineage>
        <taxon>Eukaryota</taxon>
        <taxon>Viridiplantae</taxon>
        <taxon>Streptophyta</taxon>
        <taxon>Embryophyta</taxon>
        <taxon>Tracheophyta</taxon>
        <taxon>Spermatophyta</taxon>
        <taxon>Magnoliopsida</taxon>
        <taxon>eudicotyledons</taxon>
        <taxon>Gunneridae</taxon>
        <taxon>Pentapetalae</taxon>
        <taxon>rosids</taxon>
        <taxon>fabids</taxon>
        <taxon>Malpighiales</taxon>
        <taxon>Salicaceae</taxon>
        <taxon>Saliceae</taxon>
        <taxon>Populus</taxon>
    </lineage>
</organism>
<proteinExistence type="predicted"/>
<evidence type="ECO:0008006" key="7">
    <source>
        <dbReference type="Google" id="ProtNLM"/>
    </source>
</evidence>
<evidence type="ECO:0000256" key="3">
    <source>
        <dbReference type="ARBA" id="ARBA00022490"/>
    </source>
</evidence>
<dbReference type="InterPro" id="IPR044159">
    <property type="entry name" value="IQM"/>
</dbReference>
<evidence type="ECO:0000256" key="2">
    <source>
        <dbReference type="ARBA" id="ARBA00004496"/>
    </source>
</evidence>
<protein>
    <recommendedName>
        <fullName evidence="7">Calmodulin-binding family protein</fullName>
    </recommendedName>
</protein>
<dbReference type="PANTHER" id="PTHR31250:SF14">
    <property type="entry name" value="IQ DOMAIN-CONTAINING PROTEIN IQM2"/>
    <property type="match status" value="1"/>
</dbReference>
<dbReference type="GO" id="GO:0005737">
    <property type="term" value="C:cytoplasm"/>
    <property type="evidence" value="ECO:0007669"/>
    <property type="project" value="UniProtKB-SubCell"/>
</dbReference>
<dbReference type="AlphaFoldDB" id="A0A8X8AKF4"/>
<evidence type="ECO:0000313" key="6">
    <source>
        <dbReference type="Proteomes" id="UP000886885"/>
    </source>
</evidence>
<comment type="caution">
    <text evidence="5">The sequence shown here is derived from an EMBL/GenBank/DDBJ whole genome shotgun (WGS) entry which is preliminary data.</text>
</comment>
<evidence type="ECO:0000256" key="4">
    <source>
        <dbReference type="ARBA" id="ARBA00023242"/>
    </source>
</evidence>
<dbReference type="PANTHER" id="PTHR31250">
    <property type="entry name" value="IQ DOMAIN-CONTAINING PROTEIN IQM3"/>
    <property type="match status" value="1"/>
</dbReference>
<comment type="subcellular location">
    <subcellularLocation>
        <location evidence="2">Cytoplasm</location>
    </subcellularLocation>
    <subcellularLocation>
        <location evidence="1">Nucleus</location>
    </subcellularLocation>
</comment>
<reference evidence="5" key="1">
    <citation type="journal article" date="2020" name="bioRxiv">
        <title>Hybrid origin of Populus tomentosa Carr. identified through genome sequencing and phylogenomic analysis.</title>
        <authorList>
            <person name="An X."/>
            <person name="Gao K."/>
            <person name="Chen Z."/>
            <person name="Li J."/>
            <person name="Yang X."/>
            <person name="Yang X."/>
            <person name="Zhou J."/>
            <person name="Guo T."/>
            <person name="Zhao T."/>
            <person name="Huang S."/>
            <person name="Miao D."/>
            <person name="Khan W.U."/>
            <person name="Rao P."/>
            <person name="Ye M."/>
            <person name="Lei B."/>
            <person name="Liao W."/>
            <person name="Wang J."/>
            <person name="Ji L."/>
            <person name="Li Y."/>
            <person name="Guo B."/>
            <person name="Mustafa N.S."/>
            <person name="Li S."/>
            <person name="Yun Q."/>
            <person name="Keller S.R."/>
            <person name="Mao J."/>
            <person name="Zhang R."/>
            <person name="Strauss S.H."/>
        </authorList>
    </citation>
    <scope>NUCLEOTIDE SEQUENCE</scope>
    <source>
        <strain evidence="5">GM15</strain>
        <tissue evidence="5">Leaf</tissue>
    </source>
</reference>
<dbReference type="EMBL" id="JAAWWB010000001">
    <property type="protein sequence ID" value="KAG6790928.1"/>
    <property type="molecule type" value="Genomic_DNA"/>
</dbReference>
<accession>A0A8X8AKF4</accession>
<sequence length="344" mass="39483">MVVVKGSVSTNRGELERTMPITGSRLKKETDAFTKSVSINNKEMDNQPLNLDNHSVETIQKLGIFYPTSPEHKAAVRLQKVYKSYRTRRILADCAVLVDRSWWELLDFAELKWISISFFDIKKQQAAISRWSRGKKKAGRVGKGLSSDDRAQKLIDKHWLEATFNFRHDREFEVELVYACLVWNCRLDVGEGKEVNLEACPRSKFQKQCIKYLGPTERKAYEVVIEQGKLLYKMTGELIQTTEDAKSIFVLDTSKTLYVGKKKKGTFQHSSFLAGGVTTAAGRLIVETGILKAVWPHSGHYWPTEEKFQDFLSFLRENNVDLTDVETSALDEEDRMICKRQRLS</sequence>
<keyword evidence="6" id="KW-1185">Reference proteome</keyword>
<name>A0A8X8AKF4_POPTO</name>
<keyword evidence="3" id="KW-0963">Cytoplasm</keyword>
<dbReference type="Proteomes" id="UP000886885">
    <property type="component" value="Chromosome 1A"/>
</dbReference>
<dbReference type="GO" id="GO:0005634">
    <property type="term" value="C:nucleus"/>
    <property type="evidence" value="ECO:0007669"/>
    <property type="project" value="UniProtKB-SubCell"/>
</dbReference>
<evidence type="ECO:0000256" key="1">
    <source>
        <dbReference type="ARBA" id="ARBA00004123"/>
    </source>
</evidence>
<dbReference type="OrthoDB" id="7344096at2759"/>
<gene>
    <name evidence="5" type="ORF">POTOM_000035</name>
</gene>
<keyword evidence="4" id="KW-0539">Nucleus</keyword>